<keyword evidence="3" id="KW-1185">Reference proteome</keyword>
<dbReference type="InterPro" id="IPR001810">
    <property type="entry name" value="F-box_dom"/>
</dbReference>
<name>A0AAD8JUC0_TARER</name>
<evidence type="ECO:0000313" key="3">
    <source>
        <dbReference type="Proteomes" id="UP001229421"/>
    </source>
</evidence>
<comment type="caution">
    <text evidence="2">The sequence shown here is derived from an EMBL/GenBank/DDBJ whole genome shotgun (WGS) entry which is preliminary data.</text>
</comment>
<dbReference type="EMBL" id="JAUHHV010000011">
    <property type="protein sequence ID" value="KAK1408836.1"/>
    <property type="molecule type" value="Genomic_DNA"/>
</dbReference>
<reference evidence="2" key="1">
    <citation type="journal article" date="2023" name="bioRxiv">
        <title>Improved chromosome-level genome assembly for marigold (Tagetes erecta).</title>
        <authorList>
            <person name="Jiang F."/>
            <person name="Yuan L."/>
            <person name="Wang S."/>
            <person name="Wang H."/>
            <person name="Xu D."/>
            <person name="Wang A."/>
            <person name="Fan W."/>
        </authorList>
    </citation>
    <scope>NUCLEOTIDE SEQUENCE</scope>
    <source>
        <strain evidence="2">WSJ</strain>
        <tissue evidence="2">Leaf</tissue>
    </source>
</reference>
<evidence type="ECO:0000313" key="2">
    <source>
        <dbReference type="EMBL" id="KAK1408836.1"/>
    </source>
</evidence>
<gene>
    <name evidence="2" type="ORF">QVD17_40922</name>
</gene>
<dbReference type="AlphaFoldDB" id="A0AAD8JUC0"/>
<accession>A0AAD8JUC0</accession>
<sequence>MADAGLFSRLPDDILSSILMRNDIRELRDLRDMSERFQTCMLVPSFIRRYNEDGARAIWHVVHGFDAGNADNHWIIATREDDNVQMIFRFEHHTAYDADVFDPYAYLPPENPYHGLTQELRLLGIWNSSCLFKDGKNGFVVYNWWTGMVVPIPYNNAGFLTCTNARMGARIIPDPFDDLHQLVHFFHHSSVIGTFGFDFRMSNQTHEQMPSLMVDELNDEEITHPLFMVVPYWAASVRNWTPVHVLHQYEAAMGEFLDRLPALGNHMTRLLVLCNNGYIAVVDRLHLFGVESIMMIALGRFSGNRYEYLSRVPEDELLGNMVRMRGHRLEMIGDHLVNFSVVLIPEEKEDGPMQYLMFRYDVLEREWKRINGVMPALPGGRLEPTVFCARFGM</sequence>
<protein>
    <recommendedName>
        <fullName evidence="1">F-box domain-containing protein</fullName>
    </recommendedName>
</protein>
<dbReference type="Proteomes" id="UP001229421">
    <property type="component" value="Unassembled WGS sequence"/>
</dbReference>
<feature type="domain" description="F-box" evidence="1">
    <location>
        <begin position="4"/>
        <end position="53"/>
    </location>
</feature>
<proteinExistence type="predicted"/>
<organism evidence="2 3">
    <name type="scientific">Tagetes erecta</name>
    <name type="common">African marigold</name>
    <dbReference type="NCBI Taxonomy" id="13708"/>
    <lineage>
        <taxon>Eukaryota</taxon>
        <taxon>Viridiplantae</taxon>
        <taxon>Streptophyta</taxon>
        <taxon>Embryophyta</taxon>
        <taxon>Tracheophyta</taxon>
        <taxon>Spermatophyta</taxon>
        <taxon>Magnoliopsida</taxon>
        <taxon>eudicotyledons</taxon>
        <taxon>Gunneridae</taxon>
        <taxon>Pentapetalae</taxon>
        <taxon>asterids</taxon>
        <taxon>campanulids</taxon>
        <taxon>Asterales</taxon>
        <taxon>Asteraceae</taxon>
        <taxon>Asteroideae</taxon>
        <taxon>Heliantheae alliance</taxon>
        <taxon>Tageteae</taxon>
        <taxon>Tagetes</taxon>
    </lineage>
</organism>
<dbReference type="PROSITE" id="PS50181">
    <property type="entry name" value="FBOX"/>
    <property type="match status" value="1"/>
</dbReference>
<evidence type="ECO:0000259" key="1">
    <source>
        <dbReference type="PROSITE" id="PS50181"/>
    </source>
</evidence>